<keyword evidence="3" id="KW-1185">Reference proteome</keyword>
<proteinExistence type="predicted"/>
<feature type="region of interest" description="Disordered" evidence="1">
    <location>
        <begin position="1"/>
        <end position="67"/>
    </location>
</feature>
<dbReference type="Proteomes" id="UP001374584">
    <property type="component" value="Unassembled WGS sequence"/>
</dbReference>
<evidence type="ECO:0000313" key="3">
    <source>
        <dbReference type="Proteomes" id="UP001374584"/>
    </source>
</evidence>
<name>A0AAN9LUU0_PHACN</name>
<gene>
    <name evidence="2" type="ORF">VNO80_25196</name>
</gene>
<comment type="caution">
    <text evidence="2">The sequence shown here is derived from an EMBL/GenBank/DDBJ whole genome shotgun (WGS) entry which is preliminary data.</text>
</comment>
<reference evidence="2 3" key="1">
    <citation type="submission" date="2024-01" db="EMBL/GenBank/DDBJ databases">
        <title>The genomes of 5 underutilized Papilionoideae crops provide insights into root nodulation and disease resistanc.</title>
        <authorList>
            <person name="Jiang F."/>
        </authorList>
    </citation>
    <scope>NUCLEOTIDE SEQUENCE [LARGE SCALE GENOMIC DNA]</scope>
    <source>
        <strain evidence="2">JINMINGXINNONG_FW02</strain>
        <tissue evidence="2">Leaves</tissue>
    </source>
</reference>
<feature type="compositionally biased region" description="Polar residues" evidence="1">
    <location>
        <begin position="42"/>
        <end position="61"/>
    </location>
</feature>
<evidence type="ECO:0000313" key="2">
    <source>
        <dbReference type="EMBL" id="KAK7342251.1"/>
    </source>
</evidence>
<dbReference type="EMBL" id="JAYMYR010000009">
    <property type="protein sequence ID" value="KAK7342251.1"/>
    <property type="molecule type" value="Genomic_DNA"/>
</dbReference>
<sequence>MGRVREERRRKPKMRGKEAHPTQRHDGLSAGQKPNKPKLGPSGNSDGTLWSRVESNSSPSGRRSWRAPTRGMWVKNTGDFEYAKRMHWMMSICRGNANVLIRGGKVHSMAEMLLLKLGDVVLRKDYDLFKALKMYYGEGLDGDGIDVVVCCFGKLIDAYFAA</sequence>
<dbReference type="AlphaFoldDB" id="A0AAN9LUU0"/>
<accession>A0AAN9LUU0</accession>
<feature type="compositionally biased region" description="Basic and acidic residues" evidence="1">
    <location>
        <begin position="1"/>
        <end position="27"/>
    </location>
</feature>
<protein>
    <submittedName>
        <fullName evidence="2">Uncharacterized protein</fullName>
    </submittedName>
</protein>
<evidence type="ECO:0000256" key="1">
    <source>
        <dbReference type="SAM" id="MobiDB-lite"/>
    </source>
</evidence>
<organism evidence="2 3">
    <name type="scientific">Phaseolus coccineus</name>
    <name type="common">Scarlet runner bean</name>
    <name type="synonym">Phaseolus multiflorus</name>
    <dbReference type="NCBI Taxonomy" id="3886"/>
    <lineage>
        <taxon>Eukaryota</taxon>
        <taxon>Viridiplantae</taxon>
        <taxon>Streptophyta</taxon>
        <taxon>Embryophyta</taxon>
        <taxon>Tracheophyta</taxon>
        <taxon>Spermatophyta</taxon>
        <taxon>Magnoliopsida</taxon>
        <taxon>eudicotyledons</taxon>
        <taxon>Gunneridae</taxon>
        <taxon>Pentapetalae</taxon>
        <taxon>rosids</taxon>
        <taxon>fabids</taxon>
        <taxon>Fabales</taxon>
        <taxon>Fabaceae</taxon>
        <taxon>Papilionoideae</taxon>
        <taxon>50 kb inversion clade</taxon>
        <taxon>NPAAA clade</taxon>
        <taxon>indigoferoid/millettioid clade</taxon>
        <taxon>Phaseoleae</taxon>
        <taxon>Phaseolus</taxon>
    </lineage>
</organism>